<evidence type="ECO:0000313" key="2">
    <source>
        <dbReference type="EMBL" id="MET3650798.1"/>
    </source>
</evidence>
<reference evidence="2 3" key="1">
    <citation type="submission" date="2024-06" db="EMBL/GenBank/DDBJ databases">
        <title>Sorghum-associated microbial communities from plants grown in Nebraska, USA.</title>
        <authorList>
            <person name="Schachtman D."/>
        </authorList>
    </citation>
    <scope>NUCLEOTIDE SEQUENCE [LARGE SCALE GENOMIC DNA]</scope>
    <source>
        <strain evidence="2 3">1073</strain>
    </source>
</reference>
<dbReference type="EMBL" id="JBEPMU010000001">
    <property type="protein sequence ID" value="MET3650798.1"/>
    <property type="molecule type" value="Genomic_DNA"/>
</dbReference>
<keyword evidence="3" id="KW-1185">Reference proteome</keyword>
<proteinExistence type="predicted"/>
<name>A0ABV2JSR2_9GAMM</name>
<sequence length="117" mass="12843">MATHDHTVRIRSSVPPDDTFTSPLGDASRTRAAWPETLRLPMLSTRGDIALAVLALTRLRVDSEQCRDAQARGFPGRPLPWPLPVAVTANLGTAIHCLQWVARQLGDEPGVNITRLR</sequence>
<accession>A0ABV2JSR2</accession>
<gene>
    <name evidence="2" type="ORF">ABIC75_000500</name>
</gene>
<dbReference type="Proteomes" id="UP001549184">
    <property type="component" value="Unassembled WGS sequence"/>
</dbReference>
<feature type="region of interest" description="Disordered" evidence="1">
    <location>
        <begin position="1"/>
        <end position="28"/>
    </location>
</feature>
<protein>
    <submittedName>
        <fullName evidence="2">Uncharacterized protein</fullName>
    </submittedName>
</protein>
<evidence type="ECO:0000256" key="1">
    <source>
        <dbReference type="SAM" id="MobiDB-lite"/>
    </source>
</evidence>
<comment type="caution">
    <text evidence="2">The sequence shown here is derived from an EMBL/GenBank/DDBJ whole genome shotgun (WGS) entry which is preliminary data.</text>
</comment>
<organism evidence="2 3">
    <name type="scientific">Dyella japonica</name>
    <dbReference type="NCBI Taxonomy" id="231455"/>
    <lineage>
        <taxon>Bacteria</taxon>
        <taxon>Pseudomonadati</taxon>
        <taxon>Pseudomonadota</taxon>
        <taxon>Gammaproteobacteria</taxon>
        <taxon>Lysobacterales</taxon>
        <taxon>Rhodanobacteraceae</taxon>
        <taxon>Dyella</taxon>
    </lineage>
</organism>
<evidence type="ECO:0000313" key="3">
    <source>
        <dbReference type="Proteomes" id="UP001549184"/>
    </source>
</evidence>